<dbReference type="EMBL" id="CP155618">
    <property type="protein sequence ID" value="XBL13877.1"/>
    <property type="molecule type" value="Genomic_DNA"/>
</dbReference>
<gene>
    <name evidence="5" type="ORF">QLS71_016330</name>
</gene>
<reference evidence="5" key="1">
    <citation type="submission" date="2024-04" db="EMBL/GenBank/DDBJ databases">
        <title>Mariniflexile litorale, isolated from the shallow sediments of the Sea of Japan.</title>
        <authorList>
            <person name="Romanenko L."/>
            <person name="Isaeva M."/>
        </authorList>
    </citation>
    <scope>NUCLEOTIDE SEQUENCE [LARGE SCALE GENOMIC DNA]</scope>
    <source>
        <strain evidence="5">KMM 9835</strain>
    </source>
</reference>
<dbReference type="Gene3D" id="1.10.10.60">
    <property type="entry name" value="Homeodomain-like"/>
    <property type="match status" value="1"/>
</dbReference>
<evidence type="ECO:0000313" key="6">
    <source>
        <dbReference type="Proteomes" id="UP001224325"/>
    </source>
</evidence>
<name>A0AAU7EEK7_9FLAO</name>
<dbReference type="InterPro" id="IPR018060">
    <property type="entry name" value="HTH_AraC"/>
</dbReference>
<dbReference type="GO" id="GO:0043565">
    <property type="term" value="F:sequence-specific DNA binding"/>
    <property type="evidence" value="ECO:0007669"/>
    <property type="project" value="InterPro"/>
</dbReference>
<evidence type="ECO:0000256" key="3">
    <source>
        <dbReference type="ARBA" id="ARBA00023163"/>
    </source>
</evidence>
<keyword evidence="3" id="KW-0804">Transcription</keyword>
<sequence>MISTFKIKNYHKEAVVKEYPEGLKNDMIDEIKTSLDSHFSKSKNIQILLDGAILNMRYDDLATPILLDVNHDFPYIKVHFEIEGDLIYTPYDKNGMFIHIENGNYNFFYLPEPKGTITLSSKKRKEFSILVTEDYLRKNFKNYFENITSPIQNSLKNKTPYKLFSESKPISIDLLLIISDIINCSYQREIKQVYIESKVKEMFSFLFSEMKTKKIEKKEMRLSEIEYNQIIKSEKTLQKSIHKPITIKNLSKLVGVNEHKLKRNFKLVYKKPVFTYLTDLRMEEAKKMLIKNNIDISDIAEAVGYKNPQHFTVAFKKKYNYLPSKLKKKALDI</sequence>
<dbReference type="PANTHER" id="PTHR47893">
    <property type="entry name" value="REGULATORY PROTEIN PCHR"/>
    <property type="match status" value="1"/>
</dbReference>
<dbReference type="GO" id="GO:0003700">
    <property type="term" value="F:DNA-binding transcription factor activity"/>
    <property type="evidence" value="ECO:0007669"/>
    <property type="project" value="InterPro"/>
</dbReference>
<dbReference type="Proteomes" id="UP001224325">
    <property type="component" value="Chromosome"/>
</dbReference>
<dbReference type="SMART" id="SM00342">
    <property type="entry name" value="HTH_ARAC"/>
    <property type="match status" value="1"/>
</dbReference>
<dbReference type="RefSeq" id="WP_348636572.1">
    <property type="nucleotide sequence ID" value="NZ_CP155618.1"/>
</dbReference>
<feature type="domain" description="HTH araC/xylS-type" evidence="4">
    <location>
        <begin position="231"/>
        <end position="329"/>
    </location>
</feature>
<organism evidence="5 6">
    <name type="scientific">Mariniflexile litorale</name>
    <dbReference type="NCBI Taxonomy" id="3045158"/>
    <lineage>
        <taxon>Bacteria</taxon>
        <taxon>Pseudomonadati</taxon>
        <taxon>Bacteroidota</taxon>
        <taxon>Flavobacteriia</taxon>
        <taxon>Flavobacteriales</taxon>
        <taxon>Flavobacteriaceae</taxon>
        <taxon>Mariniflexile</taxon>
    </lineage>
</organism>
<keyword evidence="6" id="KW-1185">Reference proteome</keyword>
<keyword evidence="1" id="KW-0805">Transcription regulation</keyword>
<dbReference type="InterPro" id="IPR009057">
    <property type="entry name" value="Homeodomain-like_sf"/>
</dbReference>
<dbReference type="PROSITE" id="PS00041">
    <property type="entry name" value="HTH_ARAC_FAMILY_1"/>
    <property type="match status" value="1"/>
</dbReference>
<dbReference type="Pfam" id="PF12833">
    <property type="entry name" value="HTH_18"/>
    <property type="match status" value="1"/>
</dbReference>
<dbReference type="InterPro" id="IPR018062">
    <property type="entry name" value="HTH_AraC-typ_CS"/>
</dbReference>
<evidence type="ECO:0000256" key="2">
    <source>
        <dbReference type="ARBA" id="ARBA00023125"/>
    </source>
</evidence>
<dbReference type="SUPFAM" id="SSF46689">
    <property type="entry name" value="Homeodomain-like"/>
    <property type="match status" value="1"/>
</dbReference>
<accession>A0AAU7EEK7</accession>
<keyword evidence="2" id="KW-0238">DNA-binding</keyword>
<dbReference type="InterPro" id="IPR053142">
    <property type="entry name" value="PchR_regulatory_protein"/>
</dbReference>
<evidence type="ECO:0000313" key="5">
    <source>
        <dbReference type="EMBL" id="XBL13877.1"/>
    </source>
</evidence>
<evidence type="ECO:0000256" key="1">
    <source>
        <dbReference type="ARBA" id="ARBA00023015"/>
    </source>
</evidence>
<dbReference type="PROSITE" id="PS01124">
    <property type="entry name" value="HTH_ARAC_FAMILY_2"/>
    <property type="match status" value="1"/>
</dbReference>
<proteinExistence type="predicted"/>
<protein>
    <submittedName>
        <fullName evidence="5">Helix-turn-helix transcriptional regulator</fullName>
    </submittedName>
</protein>
<dbReference type="PANTHER" id="PTHR47893:SF1">
    <property type="entry name" value="REGULATORY PROTEIN PCHR"/>
    <property type="match status" value="1"/>
</dbReference>
<evidence type="ECO:0000259" key="4">
    <source>
        <dbReference type="PROSITE" id="PS01124"/>
    </source>
</evidence>
<dbReference type="KEGG" id="mlil:QLS71_016330"/>
<dbReference type="AlphaFoldDB" id="A0AAU7EEK7"/>